<dbReference type="Gene3D" id="3.30.1360.170">
    <property type="match status" value="2"/>
</dbReference>
<name>A0A9X4MI78_9BACT</name>
<comment type="caution">
    <text evidence="1">The sequence shown here is derived from an EMBL/GenBank/DDBJ whole genome shotgun (WGS) entry which is preliminary data.</text>
</comment>
<reference evidence="1" key="2">
    <citation type="submission" date="2022-10" db="EMBL/GenBank/DDBJ databases">
        <authorList>
            <person name="Aronson H.S."/>
        </authorList>
    </citation>
    <scope>NUCLEOTIDE SEQUENCE</scope>
    <source>
        <strain evidence="1">RS19-109</strain>
    </source>
</reference>
<dbReference type="GO" id="GO:0050797">
    <property type="term" value="F:thymidylate synthase (FAD) activity"/>
    <property type="evidence" value="ECO:0007669"/>
    <property type="project" value="UniProtKB-EC"/>
</dbReference>
<organism evidence="1 2">
    <name type="scientific">Thiovibrio frasassiensis</name>
    <dbReference type="NCBI Taxonomy" id="2984131"/>
    <lineage>
        <taxon>Bacteria</taxon>
        <taxon>Pseudomonadati</taxon>
        <taxon>Thermodesulfobacteriota</taxon>
        <taxon>Desulfobulbia</taxon>
        <taxon>Desulfobulbales</taxon>
        <taxon>Thiovibrionaceae</taxon>
        <taxon>Thiovibrio</taxon>
    </lineage>
</organism>
<dbReference type="RefSeq" id="WP_307633787.1">
    <property type="nucleotide sequence ID" value="NZ_JAPHEH010000001.1"/>
</dbReference>
<dbReference type="PANTHER" id="PTHR34934">
    <property type="entry name" value="FLAVIN-DEPENDENT THYMIDYLATE SYNTHASE"/>
    <property type="match status" value="1"/>
</dbReference>
<dbReference type="InterPro" id="IPR036098">
    <property type="entry name" value="Thymidylate_synthase_ThyX_sf"/>
</dbReference>
<gene>
    <name evidence="1" type="ORF">OLX77_11725</name>
</gene>
<dbReference type="GO" id="GO:0006231">
    <property type="term" value="P:dTMP biosynthetic process"/>
    <property type="evidence" value="ECO:0007669"/>
    <property type="project" value="InterPro"/>
</dbReference>
<dbReference type="EMBL" id="JAPHEH010000001">
    <property type="protein sequence ID" value="MDG4476823.1"/>
    <property type="molecule type" value="Genomic_DNA"/>
</dbReference>
<proteinExistence type="predicted"/>
<dbReference type="CDD" id="cd20175">
    <property type="entry name" value="ThyX"/>
    <property type="match status" value="1"/>
</dbReference>
<dbReference type="GO" id="GO:0004799">
    <property type="term" value="F:thymidylate synthase activity"/>
    <property type="evidence" value="ECO:0007669"/>
    <property type="project" value="TreeGrafter"/>
</dbReference>
<accession>A0A9X4MI78</accession>
<keyword evidence="2" id="KW-1185">Reference proteome</keyword>
<dbReference type="AlphaFoldDB" id="A0A9X4MI78"/>
<evidence type="ECO:0000313" key="1">
    <source>
        <dbReference type="EMBL" id="MDG4476823.1"/>
    </source>
</evidence>
<sequence>MKVIPASFQILEELDHQSLAVRIEACGRLCYKSEDKITEASAEPFIQGIVKHGHNSVMEMAALTLRVEIDSESLATQFLSVIPKYVQFDRLEKKVLLITGTIRAFRELARDYGKVKVIKGIAGHLAELYPLFFSDLAPKRGWLPQDGVVVTRLPLAEVEALSADLLAKHRYVAVRFITNRAVTHELVRHRPCSFLQESQRYCRYADDKFGNEITFIKPMFFAEGSSEYKLWEKAMLETEKIYLKLLGTSSPQAARTVLPNSCKTEIIVFANLLEWLHIFRLRTPKNAEPSMREVMIPLAKAFQGRYPAVFADVTFAAE</sequence>
<dbReference type="EC" id="2.1.1.148" evidence="1"/>
<keyword evidence="1" id="KW-0489">Methyltransferase</keyword>
<dbReference type="GO" id="GO:0032259">
    <property type="term" value="P:methylation"/>
    <property type="evidence" value="ECO:0007669"/>
    <property type="project" value="UniProtKB-KW"/>
</dbReference>
<protein>
    <submittedName>
        <fullName evidence="1">FAD-dependent thymidylate synthase</fullName>
        <ecNumber evidence="1">2.1.1.148</ecNumber>
    </submittedName>
</protein>
<dbReference type="Pfam" id="PF02511">
    <property type="entry name" value="Thy1"/>
    <property type="match status" value="2"/>
</dbReference>
<dbReference type="PROSITE" id="PS51331">
    <property type="entry name" value="THYX"/>
    <property type="match status" value="1"/>
</dbReference>
<dbReference type="GO" id="GO:0070402">
    <property type="term" value="F:NADPH binding"/>
    <property type="evidence" value="ECO:0007669"/>
    <property type="project" value="TreeGrafter"/>
</dbReference>
<reference evidence="1" key="1">
    <citation type="journal article" date="2022" name="bioRxiv">
        <title>Thiovibrio frasassiensisgen. nov., sp. nov., an autotrophic, elemental sulfur disproportionating bacterium isolated from sulfidic karst sediment, and proposal of Thiovibrionaceae fam. nov.</title>
        <authorList>
            <person name="Aronson H."/>
            <person name="Thomas C."/>
            <person name="Bhattacharyya M."/>
            <person name="Eckstein S."/>
            <person name="Jensen S."/>
            <person name="Barco R."/>
            <person name="Macalady J."/>
            <person name="Amend J."/>
        </authorList>
    </citation>
    <scope>NUCLEOTIDE SEQUENCE</scope>
    <source>
        <strain evidence="1">RS19-109</strain>
    </source>
</reference>
<dbReference type="InterPro" id="IPR003669">
    <property type="entry name" value="Thymidylate_synthase_ThyX"/>
</dbReference>
<evidence type="ECO:0000313" key="2">
    <source>
        <dbReference type="Proteomes" id="UP001154240"/>
    </source>
</evidence>
<dbReference type="PANTHER" id="PTHR34934:SF1">
    <property type="entry name" value="FLAVIN-DEPENDENT THYMIDYLATE SYNTHASE"/>
    <property type="match status" value="1"/>
</dbReference>
<dbReference type="SUPFAM" id="SSF69796">
    <property type="entry name" value="Thymidylate synthase-complementing protein Thy1"/>
    <property type="match status" value="2"/>
</dbReference>
<keyword evidence="1" id="KW-0808">Transferase</keyword>
<dbReference type="Proteomes" id="UP001154240">
    <property type="component" value="Unassembled WGS sequence"/>
</dbReference>
<dbReference type="GO" id="GO:0050660">
    <property type="term" value="F:flavin adenine dinucleotide binding"/>
    <property type="evidence" value="ECO:0007669"/>
    <property type="project" value="InterPro"/>
</dbReference>